<organism evidence="1 2">
    <name type="scientific">Microscilla marina ATCC 23134</name>
    <dbReference type="NCBI Taxonomy" id="313606"/>
    <lineage>
        <taxon>Bacteria</taxon>
        <taxon>Pseudomonadati</taxon>
        <taxon>Bacteroidota</taxon>
        <taxon>Cytophagia</taxon>
        <taxon>Cytophagales</taxon>
        <taxon>Microscillaceae</taxon>
        <taxon>Microscilla</taxon>
    </lineage>
</organism>
<name>A1ZLU5_MICM2</name>
<evidence type="ECO:0000313" key="2">
    <source>
        <dbReference type="Proteomes" id="UP000004095"/>
    </source>
</evidence>
<dbReference type="AlphaFoldDB" id="A1ZLU5"/>
<protein>
    <submittedName>
        <fullName evidence="1">Uncharacterized protein</fullName>
    </submittedName>
</protein>
<sequence length="39" mass="4473">MPKGSKALGLFLFEYRFAQTIGEEYVLEHPQLSSQESQL</sequence>
<dbReference type="Proteomes" id="UP000004095">
    <property type="component" value="Unassembled WGS sequence"/>
</dbReference>
<gene>
    <name evidence="1" type="ORF">M23134_07947</name>
</gene>
<comment type="caution">
    <text evidence="1">The sequence shown here is derived from an EMBL/GenBank/DDBJ whole genome shotgun (WGS) entry which is preliminary data.</text>
</comment>
<proteinExistence type="predicted"/>
<reference evidence="1 2" key="1">
    <citation type="submission" date="2007-01" db="EMBL/GenBank/DDBJ databases">
        <authorList>
            <person name="Haygood M."/>
            <person name="Podell S."/>
            <person name="Anderson C."/>
            <person name="Hopkinson B."/>
            <person name="Roe K."/>
            <person name="Barbeau K."/>
            <person name="Gaasterland T."/>
            <person name="Ferriera S."/>
            <person name="Johnson J."/>
            <person name="Kravitz S."/>
            <person name="Beeson K."/>
            <person name="Sutton G."/>
            <person name="Rogers Y.-H."/>
            <person name="Friedman R."/>
            <person name="Frazier M."/>
            <person name="Venter J.C."/>
        </authorList>
    </citation>
    <scope>NUCLEOTIDE SEQUENCE [LARGE SCALE GENOMIC DNA]</scope>
    <source>
        <strain evidence="1 2">ATCC 23134</strain>
    </source>
</reference>
<dbReference type="EMBL" id="AAWS01000014">
    <property type="protein sequence ID" value="EAY28849.1"/>
    <property type="molecule type" value="Genomic_DNA"/>
</dbReference>
<keyword evidence="2" id="KW-1185">Reference proteome</keyword>
<accession>A1ZLU5</accession>
<evidence type="ECO:0000313" key="1">
    <source>
        <dbReference type="EMBL" id="EAY28849.1"/>
    </source>
</evidence>